<dbReference type="Gene3D" id="1.20.920.10">
    <property type="entry name" value="Bromodomain-like"/>
    <property type="match status" value="1"/>
</dbReference>
<dbReference type="GO" id="GO:0006826">
    <property type="term" value="P:iron ion transport"/>
    <property type="evidence" value="ECO:0007669"/>
    <property type="project" value="UniProtKB-KW"/>
</dbReference>
<evidence type="ECO:0000256" key="11">
    <source>
        <dbReference type="ARBA" id="ARBA00023065"/>
    </source>
</evidence>
<keyword evidence="14 18" id="KW-0472">Membrane</keyword>
<feature type="transmembrane region" description="Helical" evidence="18">
    <location>
        <begin position="239"/>
        <end position="256"/>
    </location>
</feature>
<dbReference type="Gene3D" id="1.20.1560.10">
    <property type="entry name" value="ABC transporter type 1, transmembrane domain"/>
    <property type="match status" value="1"/>
</dbReference>
<dbReference type="SUPFAM" id="SSF52540">
    <property type="entry name" value="P-loop containing nucleoside triphosphate hydrolases"/>
    <property type="match status" value="1"/>
</dbReference>
<feature type="transmembrane region" description="Helical" evidence="18">
    <location>
        <begin position="316"/>
        <end position="344"/>
    </location>
</feature>
<dbReference type="InterPro" id="IPR018359">
    <property type="entry name" value="Bromodomain_CS"/>
</dbReference>
<comment type="subcellular location">
    <subcellularLocation>
        <location evidence="1">Mitochondrion inner membrane</location>
        <topology evidence="1">Multi-pass membrane protein</topology>
    </subcellularLocation>
</comment>
<dbReference type="GO" id="GO:0016887">
    <property type="term" value="F:ATP hydrolysis activity"/>
    <property type="evidence" value="ECO:0007669"/>
    <property type="project" value="InterPro"/>
</dbReference>
<evidence type="ECO:0000256" key="16">
    <source>
        <dbReference type="PROSITE-ProRule" id="PRU00035"/>
    </source>
</evidence>
<evidence type="ECO:0000256" key="8">
    <source>
        <dbReference type="ARBA" id="ARBA00022946"/>
    </source>
</evidence>
<keyword evidence="10" id="KW-0408">Iron</keyword>
<evidence type="ECO:0000256" key="12">
    <source>
        <dbReference type="ARBA" id="ARBA00023117"/>
    </source>
</evidence>
<evidence type="ECO:0000256" key="4">
    <source>
        <dbReference type="ARBA" id="ARBA00022496"/>
    </source>
</evidence>
<keyword evidence="9 18" id="KW-1133">Transmembrane helix</keyword>
<evidence type="ECO:0000256" key="3">
    <source>
        <dbReference type="ARBA" id="ARBA00022448"/>
    </source>
</evidence>
<dbReference type="Proteomes" id="UP000596661">
    <property type="component" value="Chromosome 6"/>
</dbReference>
<evidence type="ECO:0000259" key="20">
    <source>
        <dbReference type="PROSITE" id="PS50893"/>
    </source>
</evidence>
<evidence type="ECO:0000256" key="10">
    <source>
        <dbReference type="ARBA" id="ARBA00023004"/>
    </source>
</evidence>
<evidence type="ECO:0000256" key="2">
    <source>
        <dbReference type="ARBA" id="ARBA00011738"/>
    </source>
</evidence>
<evidence type="ECO:0000256" key="5">
    <source>
        <dbReference type="ARBA" id="ARBA00022692"/>
    </source>
</evidence>
<proteinExistence type="inferred from homology"/>
<dbReference type="GO" id="GO:0006879">
    <property type="term" value="P:intracellular iron ion homeostasis"/>
    <property type="evidence" value="ECO:0007669"/>
    <property type="project" value="TreeGrafter"/>
</dbReference>
<dbReference type="EnsemblPlants" id="evm.model.06.1828">
    <property type="protein sequence ID" value="cds.evm.model.06.1828"/>
    <property type="gene ID" value="evm.TU.06.1828"/>
</dbReference>
<dbReference type="SUPFAM" id="SSF90123">
    <property type="entry name" value="ABC transporter transmembrane region"/>
    <property type="match status" value="1"/>
</dbReference>
<evidence type="ECO:0000313" key="23">
    <source>
        <dbReference type="Proteomes" id="UP000596661"/>
    </source>
</evidence>
<dbReference type="PROSITE" id="PS00211">
    <property type="entry name" value="ABC_TRANSPORTER_1"/>
    <property type="match status" value="1"/>
</dbReference>
<dbReference type="Gramene" id="evm.model.06.1828">
    <property type="protein sequence ID" value="cds.evm.model.06.1828"/>
    <property type="gene ID" value="evm.TU.06.1828"/>
</dbReference>
<comment type="similarity">
    <text evidence="15">Belongs to the ABC transporter superfamily. ABCB family. Heavy Metal importer (TC 3.A.1.210) subfamily.</text>
</comment>
<keyword evidence="3" id="KW-0813">Transport</keyword>
<dbReference type="InterPro" id="IPR036640">
    <property type="entry name" value="ABC1_TM_sf"/>
</dbReference>
<feature type="domain" description="ABC transporter" evidence="20">
    <location>
        <begin position="527"/>
        <end position="761"/>
    </location>
</feature>
<dbReference type="SMART" id="SM00297">
    <property type="entry name" value="BROMO"/>
    <property type="match status" value="1"/>
</dbReference>
<keyword evidence="5 18" id="KW-0812">Transmembrane</keyword>
<evidence type="ECO:0000256" key="1">
    <source>
        <dbReference type="ARBA" id="ARBA00004448"/>
    </source>
</evidence>
<dbReference type="PROSITE" id="PS50893">
    <property type="entry name" value="ABC_TRANSPORTER_2"/>
    <property type="match status" value="1"/>
</dbReference>
<protein>
    <submittedName>
        <fullName evidence="22">Uncharacterized protein</fullName>
    </submittedName>
</protein>
<dbReference type="InterPro" id="IPR003439">
    <property type="entry name" value="ABC_transporter-like_ATP-bd"/>
</dbReference>
<evidence type="ECO:0000256" key="17">
    <source>
        <dbReference type="SAM" id="MobiDB-lite"/>
    </source>
</evidence>
<dbReference type="InterPro" id="IPR039421">
    <property type="entry name" value="Type_1_exporter"/>
</dbReference>
<dbReference type="InterPro" id="IPR003593">
    <property type="entry name" value="AAA+_ATPase"/>
</dbReference>
<dbReference type="InterPro" id="IPR017871">
    <property type="entry name" value="ABC_transporter-like_CS"/>
</dbReference>
<comment type="subunit">
    <text evidence="2">Homodimer.</text>
</comment>
<dbReference type="InterPro" id="IPR027417">
    <property type="entry name" value="P-loop_NTPase"/>
</dbReference>
<dbReference type="Pfam" id="PF00664">
    <property type="entry name" value="ABC_membrane"/>
    <property type="match status" value="1"/>
</dbReference>
<feature type="compositionally biased region" description="Low complexity" evidence="17">
    <location>
        <begin position="105"/>
        <end position="116"/>
    </location>
</feature>
<name>A0A803PW43_CANSA</name>
<dbReference type="CDD" id="cd18582">
    <property type="entry name" value="ABC_6TM_ATM1_ABCB7"/>
    <property type="match status" value="1"/>
</dbReference>
<dbReference type="PRINTS" id="PR00503">
    <property type="entry name" value="BROMODOMAIN"/>
</dbReference>
<dbReference type="PROSITE" id="PS50014">
    <property type="entry name" value="BROMODOMAIN_2"/>
    <property type="match status" value="1"/>
</dbReference>
<dbReference type="SMART" id="SM00382">
    <property type="entry name" value="AAA"/>
    <property type="match status" value="1"/>
</dbReference>
<feature type="compositionally biased region" description="Basic and acidic residues" evidence="17">
    <location>
        <begin position="135"/>
        <end position="152"/>
    </location>
</feature>
<dbReference type="PANTHER" id="PTHR24221:SF402">
    <property type="entry name" value="IRON-SULFUR CLUSTERS TRANSPORTER ABCB7, MITOCHONDRIAL"/>
    <property type="match status" value="1"/>
</dbReference>
<evidence type="ECO:0000259" key="19">
    <source>
        <dbReference type="PROSITE" id="PS50014"/>
    </source>
</evidence>
<dbReference type="GO" id="GO:0005743">
    <property type="term" value="C:mitochondrial inner membrane"/>
    <property type="evidence" value="ECO:0007669"/>
    <property type="project" value="UniProtKB-SubCell"/>
</dbReference>
<keyword evidence="7" id="KW-0067">ATP-binding</keyword>
<dbReference type="InterPro" id="IPR001487">
    <property type="entry name" value="Bromodomain"/>
</dbReference>
<dbReference type="PANTHER" id="PTHR24221">
    <property type="entry name" value="ATP-BINDING CASSETTE SUB-FAMILY B"/>
    <property type="match status" value="1"/>
</dbReference>
<dbReference type="InterPro" id="IPR011527">
    <property type="entry name" value="ABC1_TM_dom"/>
</dbReference>
<keyword evidence="11" id="KW-0406">Ion transport</keyword>
<sequence>MLGATASRCYRAGEFLVQQSRGFTVMSNRVCRSRISDSLGAVSVNGVCRNHLSIDCGGVGRRRCLLRGSVKIGFNGESILRSCGSTTAPLRSKVFPRINGFLSDSSSSFSVPNSRSKPGSVVDGRSLYSTSSSDNNDKKNGAPSKPAEEQSKATKVVTKGPADQQIADIKILRTLAGYLWMKDNLEFRWRVIAALGFLVGAKVINVQVPFLFKLAVDWLTTATGNAGAVASFTTANPTALALFATPASVLIGYGIARTGSSAFNELRTAVFSKVALRTIRSLSRKVFSHLHDLDLRYHLSRETGALNRIIDRGSRAINFILSAMVFNVVPTILEISMVSGILAYKFGASFAWITSLSVVAYVVFTLSVTQWRTKFRKAMNKADNDASTRAIDSLINYETVKYFNNEAFEADKYDEYLKKYEDAALKTQRSLAFLNFGQNIIFSTALSTAMVLCSNGIMNGSMTVGDLVMVNGLLFQLSLPLNFLGSVYRETIQSLVDMKSMFQLLEERADIRDKEDAKPLKLSGGSIQFGNVHFSYLTERKILDDISFSVPAGKSVAIVGTSGSGKSTILRLLFRFFDTHSGSIKIDDQDIRDVTLASLRKSIGVVPQDTVLFNDTIFHNIRYGRMSASDEEVHDAARRAAIHDTIMNFPEKYSTVVGERGLKLSGGEKQRVALARAFLKAPPILLCDEATSALDSTTEAEILTALKSLATNRTSIFIAHRLTTAMQCDEIVVIENGKVVEQGPHDVLLSKAGRYAQLWGQQNNTEEKRKENLKRSLSVAISNNLSKAGYTGNGSPKNEQHHDLAPSSRAMPAPPPLRRGRKQKRLEDLVLPSFAKSLLQQGEENIHGDSLTRHDQQANGLPSVQWIPEKRILELILDILQRRDTHKIFAQPVDPNEVDNYYTIIKEPMDFSTMRTKLQEGHYTSLEKFEHDVLLITSNAMHFNSSTTIYYKEARGVQDVAQVIFQCLRTDPQKLESRLICATRSGGPGKRPLISEIRGRRAKVPRLGGFKIGPSSLGLRDCRNYGTFSERERPLIPFCRDSDLGVSSVYDAYKPLIHIGKNKKFGYKERLLMFVKNLGPTAQKVAARKLMQCVPNYQAPISNRQQTTQRILLPSPTPSLPLRIPSQSPNIASAVSTLAVISNNVPSRGKNSTFNLNLQASPVDQEIVDSSYGDNKVHEPADNGRLKIDSLLMPPPKEKSPNHRDVFGKKSFISNNKNAENGGRAFKAHLNGSVIAKTSDFNGIMGNFPKTFLREKVVGQQNNNGKTSFIFDNSTSNRGGQMGKVVEEKSDLNDKRDGFPEIYFQEYVTSQLENNIQEPFMLDDDVASDKEVHTKYLLKDKMVAETTNFNEKVETLPGSFVVQDVSGQQENTSIMSFLLDTENAAKRGSENQHPLKGKRVAETSDFNEKAGNFPKDFQKGNVAGQLETKGTMSFLIDNNITASRGRDIQHVMKDIMVSETSDRNERIRNISGNFLQENVAGQKENSIHMPFMLLNSIASSGGRDYQYSFEEKTAGDTSAFNEKKGNFPWESIADRPEVVEASAFSEKVGNFSFASVADRLEDSILMPFMLDNNISANGNKDDSDWFKEKTVAEASAFSEKMGNFSWESVADRRENNIQKPFMPYENNVANQNKDDRTWLKGKAVVEASAFSEKKRNFSWESVADRRENIQMLSMLDNNNATYKDDNDRLKGKTVMETRAFSEKVANFSWDSVADRRESSIQMPSMMDNSIAANRNRDDSDWLKGKAVAEASNLSEKVGIFTWESVADQQENSIRMPFMLDSNIAASGNKDGINWLKGKTVVEASASREKVDIFSEEGVADRRENSLQMSFMPDNNISANGNKDDIFWLKGKTVAETSAFSEKVGSFSWESVADRRENSIRIPFVLDNNIATNRNKDGGDWLKGKTVAEASACSEKVGNFTWESVADRRENSIQMPFILDDNIAANRNKDNSDWLKGKAVAETSAFSEKVGNFSWENVADRPEKSIQVFFNGKIEKFPWKNVVGQRENTSQIPFINDAANGENDDSSCLKGKTVAETSAFAENVANFLCESGTGQQENTSQVPFVCDKYTASNGGKDTEHRLLGKMVAEISAFNEKRGICPGNFLKENVASQQENSSQIPFTLDNSIAVNGGGNTKYPMMGKSVAKTSDLNDKMEKNSGNFLRENAAGQHENTSQNKCRLASHFRVIPVYDDGGPYTPNFSTKTKFRTVDMLAEGNNIMNHNNKLQKGKQVEVVQQTSLDSVDQVSTDEWKSRLNDFVDRSNYLSPTLMFSNSKGVKFLYPSPASSDTTDQLNTLDQLDGLDNLQDPMMGQNYGGNYAQALEGGTVSSFPMMFDNDDNSLNQWNYTPMSLQAPALSSCQLGILKPLCNEGSNILHERVDDDPDPQLLYLNDTDQPPDLDLQL</sequence>
<dbReference type="Gene3D" id="3.40.50.300">
    <property type="entry name" value="P-loop containing nucleotide triphosphate hydrolases"/>
    <property type="match status" value="1"/>
</dbReference>
<feature type="transmembrane region" description="Helical" evidence="18">
    <location>
        <begin position="431"/>
        <end position="452"/>
    </location>
</feature>
<organism evidence="22 23">
    <name type="scientific">Cannabis sativa</name>
    <name type="common">Hemp</name>
    <name type="synonym">Marijuana</name>
    <dbReference type="NCBI Taxonomy" id="3483"/>
    <lineage>
        <taxon>Eukaryota</taxon>
        <taxon>Viridiplantae</taxon>
        <taxon>Streptophyta</taxon>
        <taxon>Embryophyta</taxon>
        <taxon>Tracheophyta</taxon>
        <taxon>Spermatophyta</taxon>
        <taxon>Magnoliopsida</taxon>
        <taxon>eudicotyledons</taxon>
        <taxon>Gunneridae</taxon>
        <taxon>Pentapetalae</taxon>
        <taxon>rosids</taxon>
        <taxon>fabids</taxon>
        <taxon>Rosales</taxon>
        <taxon>Cannabaceae</taxon>
        <taxon>Cannabis</taxon>
    </lineage>
</organism>
<dbReference type="FunFam" id="1.20.1560.10:FF:000004">
    <property type="entry name" value="ATP-binding cassette sub-family B member 7"/>
    <property type="match status" value="1"/>
</dbReference>
<evidence type="ECO:0000313" key="22">
    <source>
        <dbReference type="EnsemblPlants" id="cds.evm.model.06.1828"/>
    </source>
</evidence>
<feature type="domain" description="Bromo" evidence="19">
    <location>
        <begin position="881"/>
        <end position="951"/>
    </location>
</feature>
<keyword evidence="23" id="KW-1185">Reference proteome</keyword>
<evidence type="ECO:0000256" key="9">
    <source>
        <dbReference type="ARBA" id="ARBA00022989"/>
    </source>
</evidence>
<dbReference type="GO" id="GO:0140359">
    <property type="term" value="F:ABC-type transporter activity"/>
    <property type="evidence" value="ECO:0007669"/>
    <property type="project" value="InterPro"/>
</dbReference>
<evidence type="ECO:0000256" key="15">
    <source>
        <dbReference type="ARBA" id="ARBA00024363"/>
    </source>
</evidence>
<dbReference type="Pfam" id="PF00439">
    <property type="entry name" value="Bromodomain"/>
    <property type="match status" value="1"/>
</dbReference>
<feature type="region of interest" description="Disordered" evidence="17">
    <location>
        <begin position="785"/>
        <end position="821"/>
    </location>
</feature>
<dbReference type="InterPro" id="IPR036427">
    <property type="entry name" value="Bromodomain-like_sf"/>
</dbReference>
<evidence type="ECO:0000256" key="14">
    <source>
        <dbReference type="ARBA" id="ARBA00023136"/>
    </source>
</evidence>
<dbReference type="FunFam" id="3.40.50.300:FF:001038">
    <property type="entry name" value="ABC transporter B family member 25"/>
    <property type="match status" value="1"/>
</dbReference>
<feature type="transmembrane region" description="Helical" evidence="18">
    <location>
        <begin position="191"/>
        <end position="212"/>
    </location>
</feature>
<dbReference type="PROSITE" id="PS00633">
    <property type="entry name" value="BROMODOMAIN_1"/>
    <property type="match status" value="1"/>
</dbReference>
<feature type="region of interest" description="Disordered" evidence="17">
    <location>
        <begin position="105"/>
        <end position="159"/>
    </location>
</feature>
<accession>A0A803PW43</accession>
<evidence type="ECO:0000259" key="21">
    <source>
        <dbReference type="PROSITE" id="PS50929"/>
    </source>
</evidence>
<evidence type="ECO:0000256" key="7">
    <source>
        <dbReference type="ARBA" id="ARBA00022840"/>
    </source>
</evidence>
<dbReference type="CDD" id="cd03253">
    <property type="entry name" value="ABCC_ATM1_transporter"/>
    <property type="match status" value="1"/>
</dbReference>
<keyword evidence="8" id="KW-0809">Transit peptide</keyword>
<dbReference type="GO" id="GO:0005524">
    <property type="term" value="F:ATP binding"/>
    <property type="evidence" value="ECO:0007669"/>
    <property type="project" value="UniProtKB-KW"/>
</dbReference>
<feature type="transmembrane region" description="Helical" evidence="18">
    <location>
        <begin position="350"/>
        <end position="371"/>
    </location>
</feature>
<evidence type="ECO:0000256" key="13">
    <source>
        <dbReference type="ARBA" id="ARBA00023128"/>
    </source>
</evidence>
<evidence type="ECO:0000256" key="6">
    <source>
        <dbReference type="ARBA" id="ARBA00022741"/>
    </source>
</evidence>
<reference evidence="22" key="1">
    <citation type="submission" date="2018-11" db="EMBL/GenBank/DDBJ databases">
        <authorList>
            <person name="Grassa J C."/>
        </authorList>
    </citation>
    <scope>NUCLEOTIDE SEQUENCE [LARGE SCALE GENOMIC DNA]</scope>
</reference>
<dbReference type="CDD" id="cd04369">
    <property type="entry name" value="Bromodomain"/>
    <property type="match status" value="1"/>
</dbReference>
<keyword evidence="12 16" id="KW-0103">Bromodomain</keyword>
<dbReference type="PROSITE" id="PS50929">
    <property type="entry name" value="ABC_TM1F"/>
    <property type="match status" value="1"/>
</dbReference>
<keyword evidence="4" id="KW-0410">Iron transport</keyword>
<keyword evidence="6" id="KW-0547">Nucleotide-binding</keyword>
<keyword evidence="13" id="KW-0496">Mitochondrion</keyword>
<reference evidence="22" key="2">
    <citation type="submission" date="2021-03" db="UniProtKB">
        <authorList>
            <consortium name="EnsemblPlants"/>
        </authorList>
    </citation>
    <scope>IDENTIFICATION</scope>
</reference>
<dbReference type="EMBL" id="UZAU01000618">
    <property type="status" value="NOT_ANNOTATED_CDS"/>
    <property type="molecule type" value="Genomic_DNA"/>
</dbReference>
<dbReference type="Pfam" id="PF00005">
    <property type="entry name" value="ABC_tran"/>
    <property type="match status" value="1"/>
</dbReference>
<dbReference type="SUPFAM" id="SSF47370">
    <property type="entry name" value="Bromodomain"/>
    <property type="match status" value="1"/>
</dbReference>
<evidence type="ECO:0000256" key="18">
    <source>
        <dbReference type="SAM" id="Phobius"/>
    </source>
</evidence>
<feature type="domain" description="ABC transmembrane type-1" evidence="21">
    <location>
        <begin position="192"/>
        <end position="493"/>
    </location>
</feature>